<gene>
    <name evidence="2" type="ORF">GCK72_015487</name>
</gene>
<keyword evidence="1" id="KW-1133">Transmembrane helix</keyword>
<evidence type="ECO:0000313" key="3">
    <source>
        <dbReference type="Proteomes" id="UP000483820"/>
    </source>
</evidence>
<dbReference type="RefSeq" id="XP_053585678.1">
    <property type="nucleotide sequence ID" value="XM_053730906.1"/>
</dbReference>
<dbReference type="Proteomes" id="UP000483820">
    <property type="component" value="Chromosome IV"/>
</dbReference>
<organism evidence="2 3">
    <name type="scientific">Caenorhabditis remanei</name>
    <name type="common">Caenorhabditis vulgaris</name>
    <dbReference type="NCBI Taxonomy" id="31234"/>
    <lineage>
        <taxon>Eukaryota</taxon>
        <taxon>Metazoa</taxon>
        <taxon>Ecdysozoa</taxon>
        <taxon>Nematoda</taxon>
        <taxon>Chromadorea</taxon>
        <taxon>Rhabditida</taxon>
        <taxon>Rhabditina</taxon>
        <taxon>Rhabditomorpha</taxon>
        <taxon>Rhabditoidea</taxon>
        <taxon>Rhabditidae</taxon>
        <taxon>Peloderinae</taxon>
        <taxon>Caenorhabditis</taxon>
    </lineage>
</organism>
<evidence type="ECO:0000256" key="1">
    <source>
        <dbReference type="SAM" id="Phobius"/>
    </source>
</evidence>
<dbReference type="KEGG" id="crq:GCK72_015487"/>
<dbReference type="EMBL" id="WUAV01000004">
    <property type="protein sequence ID" value="KAF1759027.1"/>
    <property type="molecule type" value="Genomic_DNA"/>
</dbReference>
<accession>A0A6A5GV38</accession>
<reference evidence="2 3" key="1">
    <citation type="submission" date="2019-12" db="EMBL/GenBank/DDBJ databases">
        <title>Chromosome-level assembly of the Caenorhabditis remanei genome.</title>
        <authorList>
            <person name="Teterina A.A."/>
            <person name="Willis J.H."/>
            <person name="Phillips P.C."/>
        </authorList>
    </citation>
    <scope>NUCLEOTIDE SEQUENCE [LARGE SCALE GENOMIC DNA]</scope>
    <source>
        <strain evidence="2 3">PX506</strain>
        <tissue evidence="2">Whole organism</tissue>
    </source>
</reference>
<evidence type="ECO:0000313" key="2">
    <source>
        <dbReference type="EMBL" id="KAF1759027.1"/>
    </source>
</evidence>
<keyword evidence="1" id="KW-0812">Transmembrane</keyword>
<feature type="transmembrane region" description="Helical" evidence="1">
    <location>
        <begin position="90"/>
        <end position="120"/>
    </location>
</feature>
<dbReference type="GeneID" id="78776064"/>
<name>A0A6A5GV38_CAERE</name>
<sequence>MDSISGKIDEVVERHQMIHYSLFKDGSTSVSSVHNVPQSGQFIVKAPHNTIIQIETRRFTGRHEKHEAIQIKVEAKIFIDSALHWLRTKFFWNCIIGGAVLVAIVVFFVLAYCCSCWCFVRKGKKTNNLSDVV</sequence>
<dbReference type="CTD" id="78776064"/>
<proteinExistence type="predicted"/>
<keyword evidence="1" id="KW-0472">Membrane</keyword>
<comment type="caution">
    <text evidence="2">The sequence shown here is derived from an EMBL/GenBank/DDBJ whole genome shotgun (WGS) entry which is preliminary data.</text>
</comment>
<dbReference type="AlphaFoldDB" id="A0A6A5GV38"/>
<protein>
    <submittedName>
        <fullName evidence="2">Uncharacterized protein</fullName>
    </submittedName>
</protein>